<feature type="repeat" description="ANK" evidence="3">
    <location>
        <begin position="308"/>
        <end position="330"/>
    </location>
</feature>
<keyword evidence="6" id="KW-1185">Reference proteome</keyword>
<dbReference type="PANTHER" id="PTHR24198:SF165">
    <property type="entry name" value="ANKYRIN REPEAT-CONTAINING PROTEIN-RELATED"/>
    <property type="match status" value="1"/>
</dbReference>
<feature type="repeat" description="ANK" evidence="3">
    <location>
        <begin position="445"/>
        <end position="466"/>
    </location>
</feature>
<dbReference type="InterPro" id="IPR001810">
    <property type="entry name" value="F-box_dom"/>
</dbReference>
<accession>A0A370PIN3</accession>
<evidence type="ECO:0000256" key="1">
    <source>
        <dbReference type="ARBA" id="ARBA00022737"/>
    </source>
</evidence>
<keyword evidence="1" id="KW-0677">Repeat</keyword>
<dbReference type="Proteomes" id="UP000254937">
    <property type="component" value="Unassembled WGS sequence"/>
</dbReference>
<dbReference type="Pfam" id="PF00023">
    <property type="entry name" value="Ank"/>
    <property type="match status" value="1"/>
</dbReference>
<feature type="domain" description="F-box" evidence="4">
    <location>
        <begin position="1"/>
        <end position="46"/>
    </location>
</feature>
<dbReference type="PROSITE" id="PS50181">
    <property type="entry name" value="FBOX"/>
    <property type="match status" value="1"/>
</dbReference>
<evidence type="ECO:0000313" key="6">
    <source>
        <dbReference type="Proteomes" id="UP000254937"/>
    </source>
</evidence>
<dbReference type="InterPro" id="IPR036770">
    <property type="entry name" value="Ankyrin_rpt-contain_sf"/>
</dbReference>
<dbReference type="SMART" id="SM00248">
    <property type="entry name" value="ANK"/>
    <property type="match status" value="19"/>
</dbReference>
<dbReference type="PANTHER" id="PTHR24198">
    <property type="entry name" value="ANKYRIN REPEAT AND PROTEIN KINASE DOMAIN-CONTAINING PROTEIN"/>
    <property type="match status" value="1"/>
</dbReference>
<dbReference type="PROSITE" id="PS50088">
    <property type="entry name" value="ANK_REPEAT"/>
    <property type="match status" value="4"/>
</dbReference>
<reference evidence="5 6" key="1">
    <citation type="submission" date="2018-07" db="EMBL/GenBank/DDBJ databases">
        <title>Section-level genome sequencing of Aspergillus section Nigri to investigate inter- and intra-species variation.</title>
        <authorList>
            <consortium name="DOE Joint Genome Institute"/>
            <person name="Vesth T.C."/>
            <person name="Nybo J.L."/>
            <person name="Theobald S."/>
            <person name="Frisvad J.C."/>
            <person name="Larsen T.O."/>
            <person name="Nielsen K.F."/>
            <person name="Hoof J.B."/>
            <person name="Brandl J."/>
            <person name="Salamov A."/>
            <person name="Riley R."/>
            <person name="Gladden J.M."/>
            <person name="Phatale P."/>
            <person name="Nielsen M.T."/>
            <person name="Lyhne E.K."/>
            <person name="Kogle M.E."/>
            <person name="Strasser K."/>
            <person name="McDonnell E."/>
            <person name="Barry K."/>
            <person name="Clum A."/>
            <person name="Chen C."/>
            <person name="Nolan M."/>
            <person name="Sandor L."/>
            <person name="Kuo A."/>
            <person name="Lipzen A."/>
            <person name="Hainaut M."/>
            <person name="Drula E."/>
            <person name="Tsang A."/>
            <person name="Magnuson J.K."/>
            <person name="Henrissat B."/>
            <person name="Wiebenga A."/>
            <person name="Simmons B.A."/>
            <person name="Makela M.R."/>
            <person name="De vries R.P."/>
            <person name="Grigoriev I.V."/>
            <person name="Mortensen U.H."/>
            <person name="Baker S.E."/>
            <person name="Andersen M.R."/>
        </authorList>
    </citation>
    <scope>NUCLEOTIDE SEQUENCE [LARGE SCALE GENOMIC DNA]</scope>
    <source>
        <strain evidence="5 6">ATCC 13157</strain>
    </source>
</reference>
<gene>
    <name evidence="5" type="ORF">M752DRAFT_301418</name>
</gene>
<dbReference type="Gene3D" id="1.25.40.20">
    <property type="entry name" value="Ankyrin repeat-containing domain"/>
    <property type="match status" value="4"/>
</dbReference>
<dbReference type="SUPFAM" id="SSF48403">
    <property type="entry name" value="Ankyrin repeat"/>
    <property type="match status" value="2"/>
</dbReference>
<organism evidence="5 6">
    <name type="scientific">Aspergillus phoenicis ATCC 13157</name>
    <dbReference type="NCBI Taxonomy" id="1353007"/>
    <lineage>
        <taxon>Eukaryota</taxon>
        <taxon>Fungi</taxon>
        <taxon>Dikarya</taxon>
        <taxon>Ascomycota</taxon>
        <taxon>Pezizomycotina</taxon>
        <taxon>Eurotiomycetes</taxon>
        <taxon>Eurotiomycetidae</taxon>
        <taxon>Eurotiales</taxon>
        <taxon>Aspergillaceae</taxon>
        <taxon>Aspergillus</taxon>
    </lineage>
</organism>
<evidence type="ECO:0000259" key="4">
    <source>
        <dbReference type="PROSITE" id="PS50181"/>
    </source>
</evidence>
<evidence type="ECO:0000256" key="3">
    <source>
        <dbReference type="PROSITE-ProRule" id="PRU00023"/>
    </source>
</evidence>
<sequence>MGLAHLCVDVVLEFLGYLSLEELLQLRMVCRYLNEVIVVNLLYITTVDKRISNRLLSRVLLEYLSQDRALKAQVTKIRNYMRTYASETDRKKCTTRCCLRAISIALTTYNGRDWVIQNYKTAVIPWIESWNEDNSCIPFLLAAWMGLQSILTSALDRGINANTSHPLLGNALFAAAYNNDTDLAKKLILRGVNRGKREGAFGDAFQLAAYRGSDQFIHTMLMADPGLRHYITLTNSPGYGPFGSAFNAAAAAGCNRVVRMLLAHNATPHNLAPMQRNAFFLGARSGRANVVKLLLHSGLIDPNVPDSHGISPLLAAIQEGHEKVVRLLLQIREVKLNDTGRTGNIPTPLVAAASQGKARIVRMLLKRPDIDINRSAYGTSPIFAAAGNGHADIVSLLQCRPDISLFTPDQSRYLLNSAVSHGQTDIVRALLNNSHHIDPHIPDSNGQASLHIAVIKNRIEILRLLLAYSTTDPNLPDKQGSTPLMLATLHNNHEIIHLLIQDNRTRYDTSDISGTTLLMHAIIKNNETVFHAALNHTTDYHLNAQNKTGSSALHIACITNTTFALEALLSTTTINPNLQNTQGLTPLHCAILHKATQAIIWLLQTPTISPQLPDRKGTTPLCLAIEQNNLIATDLLLSHPLVDINHPSSFSSQDHEPEYTPLILTTITNNLPLTLLLLGHPTINPNLPDSNGDTPLAHAAKHGHLAIAEALLAHPATNPHLGAQIGGIVGTPPLVHAAENNHLDMVQLLLLSGRVYPDAPDRYLRTPLIAAAEKGHTEVVRELFRLGGGDVDVEHMDMRRMTALRVAARNGHEGVVRFLVVEIGVRVDLGRRSGVKLVEEVRELGLEGVVRLLESGGGSGSGGEIYGFF</sequence>
<name>A0A370PIN3_ASPPH</name>
<dbReference type="PROSITE" id="PS50297">
    <property type="entry name" value="ANK_REP_REGION"/>
    <property type="match status" value="4"/>
</dbReference>
<evidence type="ECO:0000313" key="5">
    <source>
        <dbReference type="EMBL" id="RDK42058.1"/>
    </source>
</evidence>
<dbReference type="Pfam" id="PF12796">
    <property type="entry name" value="Ank_2"/>
    <property type="match status" value="6"/>
</dbReference>
<dbReference type="InterPro" id="IPR002110">
    <property type="entry name" value="Ankyrin_rpt"/>
</dbReference>
<dbReference type="AlphaFoldDB" id="A0A370PIN3"/>
<keyword evidence="2 3" id="KW-0040">ANK repeat</keyword>
<dbReference type="CDD" id="cd09917">
    <property type="entry name" value="F-box_SF"/>
    <property type="match status" value="1"/>
</dbReference>
<feature type="repeat" description="ANK" evidence="3">
    <location>
        <begin position="479"/>
        <end position="501"/>
    </location>
</feature>
<feature type="repeat" description="ANK" evidence="3">
    <location>
        <begin position="691"/>
        <end position="716"/>
    </location>
</feature>
<proteinExistence type="predicted"/>
<evidence type="ECO:0000256" key="2">
    <source>
        <dbReference type="ARBA" id="ARBA00023043"/>
    </source>
</evidence>
<dbReference type="EMBL" id="KZ851854">
    <property type="protein sequence ID" value="RDK42058.1"/>
    <property type="molecule type" value="Genomic_DNA"/>
</dbReference>
<protein>
    <submittedName>
        <fullName evidence="5">Ankyrin</fullName>
    </submittedName>
</protein>